<reference evidence="2" key="1">
    <citation type="submission" date="2015-12" db="EMBL/GenBank/DDBJ databases">
        <title>Gene expression during late stages of embryo sac development: a critical building block for successful pollen-pistil interactions.</title>
        <authorList>
            <person name="Liu Y."/>
            <person name="Joly V."/>
            <person name="Sabar M."/>
            <person name="Matton D.P."/>
        </authorList>
    </citation>
    <scope>NUCLEOTIDE SEQUENCE</scope>
</reference>
<name>A0A0V0H390_SOLCH</name>
<protein>
    <submittedName>
        <fullName evidence="2">Putative ovule protein</fullName>
    </submittedName>
</protein>
<sequence length="77" mass="8895">MSKYHNITKNNQVRKSNLDKHANPLLNLKNTIMIKQQPNQAPISSDRYKQHTTYLGPHKPRRCQINLHNPIGSPLSL</sequence>
<organism evidence="2">
    <name type="scientific">Solanum chacoense</name>
    <name type="common">Chaco potato</name>
    <dbReference type="NCBI Taxonomy" id="4108"/>
    <lineage>
        <taxon>Eukaryota</taxon>
        <taxon>Viridiplantae</taxon>
        <taxon>Streptophyta</taxon>
        <taxon>Embryophyta</taxon>
        <taxon>Tracheophyta</taxon>
        <taxon>Spermatophyta</taxon>
        <taxon>Magnoliopsida</taxon>
        <taxon>eudicotyledons</taxon>
        <taxon>Gunneridae</taxon>
        <taxon>Pentapetalae</taxon>
        <taxon>asterids</taxon>
        <taxon>lamiids</taxon>
        <taxon>Solanales</taxon>
        <taxon>Solanaceae</taxon>
        <taxon>Solanoideae</taxon>
        <taxon>Solaneae</taxon>
        <taxon>Solanum</taxon>
    </lineage>
</organism>
<evidence type="ECO:0000313" key="2">
    <source>
        <dbReference type="EMBL" id="JAP13931.1"/>
    </source>
</evidence>
<feature type="region of interest" description="Disordered" evidence="1">
    <location>
        <begin position="39"/>
        <end position="77"/>
    </location>
</feature>
<proteinExistence type="predicted"/>
<dbReference type="EMBL" id="GEDG01027305">
    <property type="protein sequence ID" value="JAP13931.1"/>
    <property type="molecule type" value="Transcribed_RNA"/>
</dbReference>
<accession>A0A0V0H390</accession>
<evidence type="ECO:0000256" key="1">
    <source>
        <dbReference type="SAM" id="MobiDB-lite"/>
    </source>
</evidence>
<dbReference type="AlphaFoldDB" id="A0A0V0H390"/>